<dbReference type="AlphaFoldDB" id="A0A150ITL8"/>
<dbReference type="EMBL" id="LNGE01000005">
    <property type="protein sequence ID" value="KYC46075.1"/>
    <property type="molecule type" value="Genomic_DNA"/>
</dbReference>
<dbReference type="Proteomes" id="UP000091929">
    <property type="component" value="Unassembled WGS sequence"/>
</dbReference>
<evidence type="ECO:0000256" key="8">
    <source>
        <dbReference type="ARBA" id="ARBA00077139"/>
    </source>
</evidence>
<keyword evidence="3 11" id="KW-0067">ATP-binding</keyword>
<dbReference type="GO" id="GO:0005524">
    <property type="term" value="F:ATP binding"/>
    <property type="evidence" value="ECO:0007669"/>
    <property type="project" value="UniProtKB-KW"/>
</dbReference>
<evidence type="ECO:0000313" key="13">
    <source>
        <dbReference type="Proteomes" id="UP000091929"/>
    </source>
</evidence>
<dbReference type="GO" id="GO:0015420">
    <property type="term" value="F:ABC-type vitamin B12 transporter activity"/>
    <property type="evidence" value="ECO:0007669"/>
    <property type="project" value="UniProtKB-EC"/>
</dbReference>
<dbReference type="EC" id="7.6.2.8" evidence="6"/>
<dbReference type="SUPFAM" id="SSF52540">
    <property type="entry name" value="P-loop containing nucleoside triphosphate hydrolases"/>
    <property type="match status" value="1"/>
</dbReference>
<dbReference type="PROSITE" id="PS50893">
    <property type="entry name" value="ABC_TRANSPORTER_2"/>
    <property type="match status" value="1"/>
</dbReference>
<evidence type="ECO:0000256" key="3">
    <source>
        <dbReference type="ARBA" id="ARBA00022840"/>
    </source>
</evidence>
<dbReference type="EMBL" id="LNGF01000007">
    <property type="protein sequence ID" value="KYC48313.1"/>
    <property type="molecule type" value="Genomic_DNA"/>
</dbReference>
<evidence type="ECO:0000313" key="11">
    <source>
        <dbReference type="EMBL" id="KYC48313.1"/>
    </source>
</evidence>
<keyword evidence="1" id="KW-0813">Transport</keyword>
<reference evidence="13 14" key="1">
    <citation type="journal article" date="2016" name="ISME J.">
        <title>Chasing the elusive Euryarchaeota class WSA2: genomes reveal a uniquely fastidious methyl-reducing methanogen.</title>
        <authorList>
            <person name="Nobu M.K."/>
            <person name="Narihiro T."/>
            <person name="Kuroda K."/>
            <person name="Mei R."/>
            <person name="Liu W.T."/>
        </authorList>
    </citation>
    <scope>NUCLEOTIDE SEQUENCE [LARGE SCALE GENOMIC DNA]</scope>
    <source>
        <strain evidence="10">B03fssc0709_Meth_Bin005</strain>
        <strain evidence="11">B15fssc0709_Meth_Bin003</strain>
        <strain evidence="12">BMIXfssc0709_Meth_Bin006</strain>
    </source>
</reference>
<dbReference type="Gene3D" id="3.40.50.300">
    <property type="entry name" value="P-loop containing nucleotide triphosphate hydrolases"/>
    <property type="match status" value="1"/>
</dbReference>
<name>A0A150ITL8_9EURY</name>
<evidence type="ECO:0000259" key="9">
    <source>
        <dbReference type="PROSITE" id="PS50893"/>
    </source>
</evidence>
<dbReference type="PANTHER" id="PTHR42734">
    <property type="entry name" value="METAL TRANSPORT SYSTEM ATP-BINDING PROTEIN TM_0124-RELATED"/>
    <property type="match status" value="1"/>
</dbReference>
<sequence length="246" mass="27135">MDKAVELNSVDTTYEGEKIPCLKGISLQIKKGEFIAVIGPNGAGKTTLLETINGLLESNKGEVKVLGKALRGDGNDIRKYVGYVPQDYSIDELTPFLVSDVVLMGRYGKIGLLKPITKKDREVAKNMMEYMGIDGISKRPIGKLSGGQAQKVMIARALAKEPEIILMDEPFSNLDFEARREVSDKLIHFHKNRGMTFVIVIHDIASIPKACNRVIVMDNGRIVADGNKEDILKPELLEMGYKGIVC</sequence>
<evidence type="ECO:0000256" key="2">
    <source>
        <dbReference type="ARBA" id="ARBA00022741"/>
    </source>
</evidence>
<evidence type="ECO:0000256" key="5">
    <source>
        <dbReference type="ARBA" id="ARBA00058960"/>
    </source>
</evidence>
<comment type="caution">
    <text evidence="11">The sequence shown here is derived from an EMBL/GenBank/DDBJ whole genome shotgun (WGS) entry which is preliminary data.</text>
</comment>
<dbReference type="PATRIC" id="fig|1706438.3.peg.404"/>
<keyword evidence="11" id="KW-0378">Hydrolase</keyword>
<dbReference type="EMBL" id="LNJC01000005">
    <property type="protein sequence ID" value="KYC50982.1"/>
    <property type="molecule type" value="Genomic_DNA"/>
</dbReference>
<dbReference type="InterPro" id="IPR017871">
    <property type="entry name" value="ABC_transporter-like_CS"/>
</dbReference>
<keyword evidence="2" id="KW-0547">Nucleotide-binding</keyword>
<dbReference type="InterPro" id="IPR003439">
    <property type="entry name" value="ABC_transporter-like_ATP-bd"/>
</dbReference>
<accession>A0A150J170</accession>
<comment type="catalytic activity">
    <reaction evidence="4">
        <text>an R-cob(III)alamin(out) + ATP + H2O = an R-cob(III)alamin(in) + ADP + phosphate + H(+)</text>
        <dbReference type="Rhea" id="RHEA:17873"/>
        <dbReference type="ChEBI" id="CHEBI:15377"/>
        <dbReference type="ChEBI" id="CHEBI:15378"/>
        <dbReference type="ChEBI" id="CHEBI:30616"/>
        <dbReference type="ChEBI" id="CHEBI:43474"/>
        <dbReference type="ChEBI" id="CHEBI:140785"/>
        <dbReference type="ChEBI" id="CHEBI:456216"/>
        <dbReference type="EC" id="7.6.2.8"/>
    </reaction>
</comment>
<dbReference type="PATRIC" id="fig|1706436.3.peg.286"/>
<dbReference type="InterPro" id="IPR050153">
    <property type="entry name" value="Metal_Ion_Import_ABC"/>
</dbReference>
<evidence type="ECO:0000256" key="6">
    <source>
        <dbReference type="ARBA" id="ARBA00066387"/>
    </source>
</evidence>
<evidence type="ECO:0000256" key="4">
    <source>
        <dbReference type="ARBA" id="ARBA00050590"/>
    </source>
</evidence>
<dbReference type="PATRIC" id="fig|1706437.3.peg.438"/>
<dbReference type="Proteomes" id="UP000092401">
    <property type="component" value="Unassembled WGS sequence"/>
</dbReference>
<dbReference type="Proteomes" id="UP000092403">
    <property type="component" value="Unassembled WGS sequence"/>
</dbReference>
<feature type="domain" description="ABC transporter" evidence="9">
    <location>
        <begin position="5"/>
        <end position="244"/>
    </location>
</feature>
<dbReference type="GO" id="GO:0016887">
    <property type="term" value="F:ATP hydrolysis activity"/>
    <property type="evidence" value="ECO:0007669"/>
    <property type="project" value="InterPro"/>
</dbReference>
<evidence type="ECO:0000256" key="7">
    <source>
        <dbReference type="ARBA" id="ARBA00073649"/>
    </source>
</evidence>
<protein>
    <recommendedName>
        <fullName evidence="7">Cobalamin import ATP-binding protein BtuD</fullName>
        <ecNumber evidence="6">7.6.2.8</ecNumber>
    </recommendedName>
    <alternativeName>
        <fullName evidence="8">Vitamin B12-transporting ATPase</fullName>
    </alternativeName>
</protein>
<accession>A0A150IMP2</accession>
<accession>A0A150ITL8</accession>
<dbReference type="SMART" id="SM00382">
    <property type="entry name" value="AAA"/>
    <property type="match status" value="1"/>
</dbReference>
<comment type="function">
    <text evidence="5">Required for corrinoid utilization. Probably part of the ABC transporter complex BtuCDF involved in cobalamin (vitamin B12) import. Probably responsible for energy coupling to the transport system.</text>
</comment>
<dbReference type="Pfam" id="PF00005">
    <property type="entry name" value="ABC_tran"/>
    <property type="match status" value="1"/>
</dbReference>
<proteinExistence type="predicted"/>
<organism evidence="11 13">
    <name type="scientific">Candidatus Methanofastidiosum methylothiophilum</name>
    <dbReference type="NCBI Taxonomy" id="1705564"/>
    <lineage>
        <taxon>Archaea</taxon>
        <taxon>Methanobacteriati</taxon>
        <taxon>Methanobacteriota</taxon>
        <taxon>Stenosarchaea group</taxon>
        <taxon>Candidatus Methanofastidiosia</taxon>
        <taxon>Candidatus Methanofastidiosales</taxon>
        <taxon>Candidatus Methanofastidiosaceae</taxon>
        <taxon>Candidatus Methanofastidiosum</taxon>
    </lineage>
</organism>
<dbReference type="CDD" id="cd03235">
    <property type="entry name" value="ABC_Metallic_Cations"/>
    <property type="match status" value="1"/>
</dbReference>
<evidence type="ECO:0000313" key="12">
    <source>
        <dbReference type="EMBL" id="KYC50982.1"/>
    </source>
</evidence>
<evidence type="ECO:0000313" key="10">
    <source>
        <dbReference type="EMBL" id="KYC46075.1"/>
    </source>
</evidence>
<gene>
    <name evidence="11" type="primary">btuD_2</name>
    <name evidence="10" type="ORF">APG10_00286</name>
    <name evidence="11" type="ORF">APG11_00436</name>
    <name evidence="12" type="ORF">APG12_00405</name>
</gene>
<evidence type="ECO:0000256" key="1">
    <source>
        <dbReference type="ARBA" id="ARBA00022448"/>
    </source>
</evidence>
<dbReference type="FunFam" id="3.40.50.300:FF:000134">
    <property type="entry name" value="Iron-enterobactin ABC transporter ATP-binding protein"/>
    <property type="match status" value="1"/>
</dbReference>
<dbReference type="InterPro" id="IPR003593">
    <property type="entry name" value="AAA+_ATPase"/>
</dbReference>
<evidence type="ECO:0000313" key="14">
    <source>
        <dbReference type="Proteomes" id="UP000092401"/>
    </source>
</evidence>
<dbReference type="InterPro" id="IPR027417">
    <property type="entry name" value="P-loop_NTPase"/>
</dbReference>
<dbReference type="PROSITE" id="PS00211">
    <property type="entry name" value="ABC_TRANSPORTER_1"/>
    <property type="match status" value="1"/>
</dbReference>